<keyword evidence="4" id="KW-0408">Iron</keyword>
<evidence type="ECO:0000256" key="4">
    <source>
        <dbReference type="ARBA" id="ARBA00023004"/>
    </source>
</evidence>
<dbReference type="Proteomes" id="UP001203880">
    <property type="component" value="Unassembled WGS sequence"/>
</dbReference>
<dbReference type="InterPro" id="IPR052977">
    <property type="entry name" value="Polyferredoxin-like_ET"/>
</dbReference>
<feature type="domain" description="4Fe-4S ferredoxin-type" evidence="6">
    <location>
        <begin position="60"/>
        <end position="89"/>
    </location>
</feature>
<protein>
    <submittedName>
        <fullName evidence="7">Ferredoxin-type protein NapF</fullName>
    </submittedName>
</protein>
<gene>
    <name evidence="7" type="primary">napF</name>
    <name evidence="7" type="ORF">M3P21_15440</name>
</gene>
<evidence type="ECO:0000313" key="7">
    <source>
        <dbReference type="EMBL" id="MCL6284925.1"/>
    </source>
</evidence>
<evidence type="ECO:0000313" key="8">
    <source>
        <dbReference type="Proteomes" id="UP001203880"/>
    </source>
</evidence>
<sequence>MSQLTSRRAFLSARTLREDTDAIRPPGAAVLGFGALCTKCGDCVPACPEGIMTVDADGFPVVELNSGSCTFCGACAMSCATDALAVERLPDWPWHAAIQGAACLSMRGVSCRLCQDSCDHGAIRFRLQPGGRADPLLDLDTCIGCGACAHVCPAGAVTFERHANHQSEEIQ</sequence>
<comment type="caution">
    <text evidence="7">The sequence shown here is derived from an EMBL/GenBank/DDBJ whole genome shotgun (WGS) entry which is preliminary data.</text>
</comment>
<evidence type="ECO:0000256" key="2">
    <source>
        <dbReference type="ARBA" id="ARBA00022723"/>
    </source>
</evidence>
<keyword evidence="5" id="KW-0411">Iron-sulfur</keyword>
<dbReference type="RefSeq" id="WP_249711247.1">
    <property type="nucleotide sequence ID" value="NZ_JAMFMB010000020.1"/>
</dbReference>
<proteinExistence type="predicted"/>
<keyword evidence="3" id="KW-0677">Repeat</keyword>
<feature type="domain" description="4Fe-4S ferredoxin-type" evidence="6">
    <location>
        <begin position="27"/>
        <end position="57"/>
    </location>
</feature>
<keyword evidence="1" id="KW-0004">4Fe-4S</keyword>
<evidence type="ECO:0000256" key="3">
    <source>
        <dbReference type="ARBA" id="ARBA00022737"/>
    </source>
</evidence>
<dbReference type="SUPFAM" id="SSF54862">
    <property type="entry name" value="4Fe-4S ferredoxins"/>
    <property type="match status" value="1"/>
</dbReference>
<dbReference type="NCBIfam" id="TIGR00402">
    <property type="entry name" value="napF"/>
    <property type="match status" value="1"/>
</dbReference>
<evidence type="ECO:0000256" key="5">
    <source>
        <dbReference type="ARBA" id="ARBA00023014"/>
    </source>
</evidence>
<dbReference type="InterPro" id="IPR017900">
    <property type="entry name" value="4Fe4S_Fe_S_CS"/>
</dbReference>
<feature type="domain" description="4Fe-4S ferredoxin-type" evidence="6">
    <location>
        <begin position="133"/>
        <end position="162"/>
    </location>
</feature>
<name>A0ABT0Q543_9RHOB</name>
<dbReference type="PANTHER" id="PTHR43193:SF2">
    <property type="entry name" value="POLYFERREDOXIN PROTEIN FWDF"/>
    <property type="match status" value="1"/>
</dbReference>
<keyword evidence="2" id="KW-0479">Metal-binding</keyword>
<dbReference type="Pfam" id="PF12838">
    <property type="entry name" value="Fer4_7"/>
    <property type="match status" value="2"/>
</dbReference>
<dbReference type="CDD" id="cd10564">
    <property type="entry name" value="NapF_like"/>
    <property type="match status" value="1"/>
</dbReference>
<dbReference type="PANTHER" id="PTHR43193">
    <property type="match status" value="1"/>
</dbReference>
<dbReference type="EMBL" id="JAMFMB010000020">
    <property type="protein sequence ID" value="MCL6284925.1"/>
    <property type="molecule type" value="Genomic_DNA"/>
</dbReference>
<dbReference type="InterPro" id="IPR017896">
    <property type="entry name" value="4Fe4S_Fe-S-bd"/>
</dbReference>
<dbReference type="PROSITE" id="PS00198">
    <property type="entry name" value="4FE4S_FER_1"/>
    <property type="match status" value="2"/>
</dbReference>
<dbReference type="PROSITE" id="PS51379">
    <property type="entry name" value="4FE4S_FER_2"/>
    <property type="match status" value="3"/>
</dbReference>
<dbReference type="Gene3D" id="3.30.70.20">
    <property type="match status" value="2"/>
</dbReference>
<evidence type="ECO:0000259" key="6">
    <source>
        <dbReference type="PROSITE" id="PS51379"/>
    </source>
</evidence>
<accession>A0ABT0Q543</accession>
<evidence type="ECO:0000256" key="1">
    <source>
        <dbReference type="ARBA" id="ARBA00022485"/>
    </source>
</evidence>
<reference evidence="7" key="1">
    <citation type="submission" date="2022-05" db="EMBL/GenBank/DDBJ databases">
        <authorList>
            <person name="Park J.-S."/>
        </authorList>
    </citation>
    <scope>NUCLEOTIDE SEQUENCE</scope>
    <source>
        <strain evidence="7">2012CJ41-6</strain>
    </source>
</reference>
<organism evidence="7 8">
    <name type="scientific">Ruegeria spongiae</name>
    <dbReference type="NCBI Taxonomy" id="2942209"/>
    <lineage>
        <taxon>Bacteria</taxon>
        <taxon>Pseudomonadati</taxon>
        <taxon>Pseudomonadota</taxon>
        <taxon>Alphaproteobacteria</taxon>
        <taxon>Rhodobacterales</taxon>
        <taxon>Roseobacteraceae</taxon>
        <taxon>Ruegeria</taxon>
    </lineage>
</organism>
<keyword evidence="8" id="KW-1185">Reference proteome</keyword>
<dbReference type="InterPro" id="IPR004496">
    <property type="entry name" value="NapF"/>
</dbReference>